<protein>
    <recommendedName>
        <fullName evidence="4">Calcineurin-like phosphoesterase domain-containing protein</fullName>
    </recommendedName>
</protein>
<dbReference type="SUPFAM" id="SSF56300">
    <property type="entry name" value="Metallo-dependent phosphatases"/>
    <property type="match status" value="1"/>
</dbReference>
<organism evidence="2 3">
    <name type="scientific">Triparma retinervis</name>
    <dbReference type="NCBI Taxonomy" id="2557542"/>
    <lineage>
        <taxon>Eukaryota</taxon>
        <taxon>Sar</taxon>
        <taxon>Stramenopiles</taxon>
        <taxon>Ochrophyta</taxon>
        <taxon>Bolidophyceae</taxon>
        <taxon>Parmales</taxon>
        <taxon>Triparmaceae</taxon>
        <taxon>Triparma</taxon>
    </lineage>
</organism>
<evidence type="ECO:0000313" key="2">
    <source>
        <dbReference type="EMBL" id="GMH64904.1"/>
    </source>
</evidence>
<feature type="region of interest" description="Disordered" evidence="1">
    <location>
        <begin position="1"/>
        <end position="22"/>
    </location>
</feature>
<proteinExistence type="predicted"/>
<dbReference type="OrthoDB" id="10260867at2759"/>
<dbReference type="InterPro" id="IPR051918">
    <property type="entry name" value="STPP_CPPED1"/>
</dbReference>
<dbReference type="AlphaFoldDB" id="A0A9W7A2Z0"/>
<evidence type="ECO:0008006" key="4">
    <source>
        <dbReference type="Google" id="ProtNLM"/>
    </source>
</evidence>
<keyword evidence="3" id="KW-1185">Reference proteome</keyword>
<evidence type="ECO:0000313" key="3">
    <source>
        <dbReference type="Proteomes" id="UP001165082"/>
    </source>
</evidence>
<dbReference type="Gene3D" id="3.60.21.10">
    <property type="match status" value="1"/>
</dbReference>
<reference evidence="2" key="1">
    <citation type="submission" date="2022-07" db="EMBL/GenBank/DDBJ databases">
        <title>Genome analysis of Parmales, a sister group of diatoms, reveals the evolutionary specialization of diatoms from phago-mixotrophs to photoautotrophs.</title>
        <authorList>
            <person name="Ban H."/>
            <person name="Sato S."/>
            <person name="Yoshikawa S."/>
            <person name="Kazumasa Y."/>
            <person name="Nakamura Y."/>
            <person name="Ichinomiya M."/>
            <person name="Saitoh K."/>
            <person name="Sato N."/>
            <person name="Blanc-Mathieu R."/>
            <person name="Endo H."/>
            <person name="Kuwata A."/>
            <person name="Ogata H."/>
        </authorList>
    </citation>
    <scope>NUCLEOTIDE SEQUENCE</scope>
</reference>
<dbReference type="Proteomes" id="UP001165082">
    <property type="component" value="Unassembled WGS sequence"/>
</dbReference>
<dbReference type="EMBL" id="BRXZ01005372">
    <property type="protein sequence ID" value="GMH64904.1"/>
    <property type="molecule type" value="Genomic_DNA"/>
</dbReference>
<dbReference type="InterPro" id="IPR029052">
    <property type="entry name" value="Metallo-depent_PP-like"/>
</dbReference>
<comment type="caution">
    <text evidence="2">The sequence shown here is derived from an EMBL/GenBank/DDBJ whole genome shotgun (WGS) entry which is preliminary data.</text>
</comment>
<accession>A0A9W7A2Z0</accession>
<dbReference type="PANTHER" id="PTHR43143">
    <property type="entry name" value="METALLOPHOSPHOESTERASE, CALCINEURIN SUPERFAMILY"/>
    <property type="match status" value="1"/>
</dbReference>
<evidence type="ECO:0000256" key="1">
    <source>
        <dbReference type="SAM" id="MobiDB-lite"/>
    </source>
</evidence>
<dbReference type="PANTHER" id="PTHR43143:SF4">
    <property type="entry name" value="CALCINEURIN-LIKE PHOSPHOESTERASE DOMAIN-CONTAINING PROTEIN"/>
    <property type="match status" value="1"/>
</dbReference>
<name>A0A9W7A2Z0_9STRA</name>
<sequence>MTKNSPHPSPSPATARFARHPLLSPSPDAGTSLSFALAKSFLSSFSLPYGVITGNHDLEGLDEFPTDQANLEAFSSAFADAHMNDYEGNNAGRPYWSKDLGDSVLAVGLCTTRFRDAVHSSHEVYVDDDQLAWFESTVKSHPAHRVLVFSHAPVLGCNLKVLQDVHLRNGCAYINHSGDIARARRFIDIVRSNANVKCWFSGHYHLSHDFEDSISQVGGCLFVQCGVMGPASTRDDTRQTRIVDLDPLGGSVDVYTCNHHGGGGLRLDARFDMEGGGLERLADTHDPDPGSFQTTYTPREEDGCYSKLEGDDSGVVVDPSDMVCWWHMECGRVLGCHDNKVIEYDPQTLSPLGIVVEDLTEKEIRVVNGGKVLVVLDKGDEGLESLEVVQPNADGSYWVRFQRNKKQRLDEKMREEMAKTALEKGRL</sequence>
<gene>
    <name evidence="2" type="ORF">TrRE_jg4134</name>
</gene>